<reference evidence="2" key="1">
    <citation type="journal article" date="2023" name="Nat. Plants">
        <title>Single-cell RNA sequencing provides a high-resolution roadmap for understanding the multicellular compartmentation of specialized metabolism.</title>
        <authorList>
            <person name="Sun S."/>
            <person name="Shen X."/>
            <person name="Li Y."/>
            <person name="Li Y."/>
            <person name="Wang S."/>
            <person name="Li R."/>
            <person name="Zhang H."/>
            <person name="Shen G."/>
            <person name="Guo B."/>
            <person name="Wei J."/>
            <person name="Xu J."/>
            <person name="St-Pierre B."/>
            <person name="Chen S."/>
            <person name="Sun C."/>
        </authorList>
    </citation>
    <scope>NUCLEOTIDE SEQUENCE [LARGE SCALE GENOMIC DNA]</scope>
</reference>
<keyword evidence="2" id="KW-1185">Reference proteome</keyword>
<accession>A0ACC0AS67</accession>
<organism evidence="1 2">
    <name type="scientific">Catharanthus roseus</name>
    <name type="common">Madagascar periwinkle</name>
    <name type="synonym">Vinca rosea</name>
    <dbReference type="NCBI Taxonomy" id="4058"/>
    <lineage>
        <taxon>Eukaryota</taxon>
        <taxon>Viridiplantae</taxon>
        <taxon>Streptophyta</taxon>
        <taxon>Embryophyta</taxon>
        <taxon>Tracheophyta</taxon>
        <taxon>Spermatophyta</taxon>
        <taxon>Magnoliopsida</taxon>
        <taxon>eudicotyledons</taxon>
        <taxon>Gunneridae</taxon>
        <taxon>Pentapetalae</taxon>
        <taxon>asterids</taxon>
        <taxon>lamiids</taxon>
        <taxon>Gentianales</taxon>
        <taxon>Apocynaceae</taxon>
        <taxon>Rauvolfioideae</taxon>
        <taxon>Vinceae</taxon>
        <taxon>Catharanthinae</taxon>
        <taxon>Catharanthus</taxon>
    </lineage>
</organism>
<proteinExistence type="predicted"/>
<name>A0ACC0AS67_CATRO</name>
<comment type="caution">
    <text evidence="1">The sequence shown here is derived from an EMBL/GenBank/DDBJ whole genome shotgun (WGS) entry which is preliminary data.</text>
</comment>
<sequence>MDAQIGGHVLGALVVLEASSFDSGRKLQRVRGVDGEECAGSARLVTEGREERFKEVPVEVGNVVAGESGDSGKRKGGGIGREWFLIGFYGNPRVELRRESWKLLEQVKEMGCGELVGRNWRGNGRGNGFGTRVGEVARGTVGSLGT</sequence>
<protein>
    <submittedName>
        <fullName evidence="1">Uncharacterized protein</fullName>
    </submittedName>
</protein>
<dbReference type="Proteomes" id="UP001060085">
    <property type="component" value="Linkage Group LG05"/>
</dbReference>
<dbReference type="EMBL" id="CM044705">
    <property type="protein sequence ID" value="KAI5663581.1"/>
    <property type="molecule type" value="Genomic_DNA"/>
</dbReference>
<gene>
    <name evidence="1" type="ORF">M9H77_22904</name>
</gene>
<evidence type="ECO:0000313" key="1">
    <source>
        <dbReference type="EMBL" id="KAI5663581.1"/>
    </source>
</evidence>
<evidence type="ECO:0000313" key="2">
    <source>
        <dbReference type="Proteomes" id="UP001060085"/>
    </source>
</evidence>